<dbReference type="RefSeq" id="WP_021719050.1">
    <property type="nucleotide sequence ID" value="NZ_AP019004.1"/>
</dbReference>
<gene>
    <name evidence="1" type="ORF">BN533_02151</name>
    <name evidence="2" type="ORF">GMD11_05180</name>
    <name evidence="3" type="ORF">GMD18_04825</name>
</gene>
<sequence length="53" mass="5248">MADYIIGGILVALAILALRSVFKKTSSGGCAGCSGCNGCGPSCHGQDQETASK</sequence>
<name>A0A3G9GPZ3_9FIRM</name>
<dbReference type="Proteomes" id="UP000443070">
    <property type="component" value="Unassembled WGS sequence"/>
</dbReference>
<organism evidence="1">
    <name type="scientific">Phascolarctobacterium faecium</name>
    <dbReference type="NCBI Taxonomy" id="33025"/>
    <lineage>
        <taxon>Bacteria</taxon>
        <taxon>Bacillati</taxon>
        <taxon>Bacillota</taxon>
        <taxon>Negativicutes</taxon>
        <taxon>Acidaminococcales</taxon>
        <taxon>Acidaminococcaceae</taxon>
        <taxon>Phascolarctobacterium</taxon>
    </lineage>
</organism>
<evidence type="ECO:0000313" key="4">
    <source>
        <dbReference type="Proteomes" id="UP000443070"/>
    </source>
</evidence>
<dbReference type="EMBL" id="WNBW01000002">
    <property type="protein sequence ID" value="MTU03723.1"/>
    <property type="molecule type" value="Genomic_DNA"/>
</dbReference>
<comment type="caution">
    <text evidence="1">The sequence shown here is derived from an EMBL/GenBank/DDBJ whole genome shotgun (WGS) entry which is preliminary data.</text>
</comment>
<protein>
    <submittedName>
        <fullName evidence="1">FeoB family ferrous iron (Fe2+) uptake protein</fullName>
    </submittedName>
    <submittedName>
        <fullName evidence="2">FeoB-associated Cys-rich membrane protein</fullName>
    </submittedName>
</protein>
<reference evidence="4 5" key="2">
    <citation type="journal article" date="2019" name="Nat. Med.">
        <title>A library of human gut bacterial isolates paired with longitudinal multiomics data enables mechanistic microbiome research.</title>
        <authorList>
            <person name="Poyet M."/>
            <person name="Groussin M."/>
            <person name="Gibbons S.M."/>
            <person name="Avila-Pacheco J."/>
            <person name="Jiang X."/>
            <person name="Kearney S.M."/>
            <person name="Perrotta A.R."/>
            <person name="Berdy B."/>
            <person name="Zhao S."/>
            <person name="Lieberman T.D."/>
            <person name="Swanson P.K."/>
            <person name="Smith M."/>
            <person name="Roesemann S."/>
            <person name="Alexander J.E."/>
            <person name="Rich S.A."/>
            <person name="Livny J."/>
            <person name="Vlamakis H."/>
            <person name="Clish C."/>
            <person name="Bullock K."/>
            <person name="Deik A."/>
            <person name="Scott J."/>
            <person name="Pierce K.A."/>
            <person name="Xavier R.J."/>
            <person name="Alm E.J."/>
        </authorList>
    </citation>
    <scope>NUCLEOTIDE SEQUENCE [LARGE SCALE GENOMIC DNA]</scope>
    <source>
        <strain evidence="2 5">BIOML-A13</strain>
        <strain evidence="3 4">BIOML-A3</strain>
    </source>
</reference>
<dbReference type="EMBL" id="CBDS010000005">
    <property type="protein sequence ID" value="CDB44931.1"/>
    <property type="molecule type" value="Genomic_DNA"/>
</dbReference>
<dbReference type="EMBL" id="WNBM01000002">
    <property type="protein sequence ID" value="MTT75661.1"/>
    <property type="molecule type" value="Genomic_DNA"/>
</dbReference>
<evidence type="ECO:0000313" key="2">
    <source>
        <dbReference type="EMBL" id="MTT75661.1"/>
    </source>
</evidence>
<reference evidence="1" key="1">
    <citation type="submission" date="2012-11" db="EMBL/GenBank/DDBJ databases">
        <title>Dependencies among metagenomic species, viruses, plasmids and units of genetic variation.</title>
        <authorList>
            <person name="Nielsen H.B."/>
            <person name="Almeida M."/>
            <person name="Juncker A.S."/>
            <person name="Rasmussen S."/>
            <person name="Li J."/>
            <person name="Sunagawa S."/>
            <person name="Plichta D."/>
            <person name="Gautier L."/>
            <person name="Le Chatelier E."/>
            <person name="Peletier E."/>
            <person name="Bonde I."/>
            <person name="Nielsen T."/>
            <person name="Manichanh C."/>
            <person name="Arumugam M."/>
            <person name="Batto J."/>
            <person name="Santos M.B.Q.D."/>
            <person name="Blom N."/>
            <person name="Borruel N."/>
            <person name="Burgdorf K.S."/>
            <person name="Boumezbeur F."/>
            <person name="Casellas F."/>
            <person name="Dore J."/>
            <person name="Guarner F."/>
            <person name="Hansen T."/>
            <person name="Hildebrand F."/>
            <person name="Kaas R.S."/>
            <person name="Kennedy S."/>
            <person name="Kristiansen K."/>
            <person name="Kultima J.R."/>
            <person name="Leonard P."/>
            <person name="Levenez F."/>
            <person name="Lund O."/>
            <person name="Moumen B."/>
            <person name="Le Paslier D."/>
            <person name="Pons N."/>
            <person name="Pedersen O."/>
            <person name="Prifti E."/>
            <person name="Qin J."/>
            <person name="Raes J."/>
            <person name="Tap J."/>
            <person name="Tims S."/>
            <person name="Ussery D.W."/>
            <person name="Yamada T."/>
            <person name="MetaHit consortium"/>
            <person name="Renault P."/>
            <person name="Sicheritz-Ponten T."/>
            <person name="Bork P."/>
            <person name="Wang J."/>
            <person name="Brunak S."/>
            <person name="Ehrlich S.D."/>
        </authorList>
    </citation>
    <scope>NUCLEOTIDE SEQUENCE [LARGE SCALE GENOMIC DNA]</scope>
</reference>
<dbReference type="AlphaFoldDB" id="A0A3G9GPZ3"/>
<proteinExistence type="predicted"/>
<accession>A0A3G9GPZ3</accession>
<accession>R6IHX3</accession>
<evidence type="ECO:0000313" key="3">
    <source>
        <dbReference type="EMBL" id="MTU03723.1"/>
    </source>
</evidence>
<dbReference type="Pfam" id="PF12669">
    <property type="entry name" value="FeoB_associated"/>
    <property type="match status" value="1"/>
</dbReference>
<keyword evidence="4" id="KW-1185">Reference proteome</keyword>
<evidence type="ECO:0000313" key="5">
    <source>
        <dbReference type="Proteomes" id="UP000484547"/>
    </source>
</evidence>
<dbReference type="GeneID" id="49405881"/>
<evidence type="ECO:0000313" key="1">
    <source>
        <dbReference type="EMBL" id="CDB44931.1"/>
    </source>
</evidence>
<dbReference type="Proteomes" id="UP000484547">
    <property type="component" value="Unassembled WGS sequence"/>
</dbReference>